<dbReference type="NCBIfam" id="TIGR00188">
    <property type="entry name" value="rnpA"/>
    <property type="match status" value="1"/>
</dbReference>
<evidence type="ECO:0000256" key="8">
    <source>
        <dbReference type="SAM" id="MobiDB-lite"/>
    </source>
</evidence>
<feature type="compositionally biased region" description="Basic and acidic residues" evidence="8">
    <location>
        <begin position="121"/>
        <end position="140"/>
    </location>
</feature>
<sequence length="140" mass="15534">MRAQGPAEEERSPRPEVLRRRRDFMRVSRVGARLAMPAFTLQAAPRDGDEAPARFGLTVTKKTAGAVGRNRIRRRLREALRLGGALGAKPGRDYVFVARSATLAADFSDLVAQMTEGLAKLNDRGAAKPRRKQEDRPREP</sequence>
<comment type="function">
    <text evidence="6">RNaseP catalyzes the removal of the 5'-leader sequence from pre-tRNA to produce the mature 5'-terminus. It can also cleave other RNA substrates such as 4.5S RNA. The protein component plays an auxiliary but essential role in vivo by binding to the 5'-leader sequence and broadening the substrate specificity of the ribozyme.</text>
</comment>
<proteinExistence type="inferred from homology"/>
<keyword evidence="5 6" id="KW-0694">RNA-binding</keyword>
<protein>
    <recommendedName>
        <fullName evidence="6 7">Ribonuclease P protein component</fullName>
        <shortName evidence="6">RNase P protein</shortName>
        <shortName evidence="6">RNaseP protein</shortName>
        <ecNumber evidence="6 7">3.1.26.5</ecNumber>
    </recommendedName>
    <alternativeName>
        <fullName evidence="6">Protein C5</fullName>
    </alternativeName>
</protein>
<evidence type="ECO:0000256" key="6">
    <source>
        <dbReference type="HAMAP-Rule" id="MF_00227"/>
    </source>
</evidence>
<keyword evidence="2 6" id="KW-0540">Nuclease</keyword>
<dbReference type="InterPro" id="IPR014721">
    <property type="entry name" value="Ribsml_uS5_D2-typ_fold_subgr"/>
</dbReference>
<dbReference type="InterPro" id="IPR020568">
    <property type="entry name" value="Ribosomal_Su5_D2-typ_SF"/>
</dbReference>
<keyword evidence="10" id="KW-1185">Reference proteome</keyword>
<dbReference type="SUPFAM" id="SSF54211">
    <property type="entry name" value="Ribosomal protein S5 domain 2-like"/>
    <property type="match status" value="1"/>
</dbReference>
<comment type="similarity">
    <text evidence="6">Belongs to the RnpA family.</text>
</comment>
<evidence type="ECO:0000313" key="10">
    <source>
        <dbReference type="Proteomes" id="UP001350748"/>
    </source>
</evidence>
<reference evidence="9 10" key="1">
    <citation type="submission" date="2024-02" db="EMBL/GenBank/DDBJ databases">
        <authorList>
            <person name="Grouzdev D."/>
        </authorList>
    </citation>
    <scope>NUCLEOTIDE SEQUENCE [LARGE SCALE GENOMIC DNA]</scope>
    <source>
        <strain evidence="9 10">9N</strain>
    </source>
</reference>
<organism evidence="9 10">
    <name type="scientific">Methylocystis borbori</name>
    <dbReference type="NCBI Taxonomy" id="3118750"/>
    <lineage>
        <taxon>Bacteria</taxon>
        <taxon>Pseudomonadati</taxon>
        <taxon>Pseudomonadota</taxon>
        <taxon>Alphaproteobacteria</taxon>
        <taxon>Hyphomicrobiales</taxon>
        <taxon>Methylocystaceae</taxon>
        <taxon>Methylocystis</taxon>
    </lineage>
</organism>
<dbReference type="RefSeq" id="WP_332081399.1">
    <property type="nucleotide sequence ID" value="NZ_JAZHYN010000017.1"/>
</dbReference>
<keyword evidence="1 6" id="KW-0819">tRNA processing</keyword>
<dbReference type="Proteomes" id="UP001350748">
    <property type="component" value="Unassembled WGS sequence"/>
</dbReference>
<dbReference type="GO" id="GO:0004526">
    <property type="term" value="F:ribonuclease P activity"/>
    <property type="evidence" value="ECO:0007669"/>
    <property type="project" value="UniProtKB-EC"/>
</dbReference>
<evidence type="ECO:0000256" key="5">
    <source>
        <dbReference type="ARBA" id="ARBA00022884"/>
    </source>
</evidence>
<dbReference type="EMBL" id="JAZHYN010000017">
    <property type="protein sequence ID" value="MEF3366389.1"/>
    <property type="molecule type" value="Genomic_DNA"/>
</dbReference>
<dbReference type="PANTHER" id="PTHR33992">
    <property type="entry name" value="RIBONUCLEASE P PROTEIN COMPONENT"/>
    <property type="match status" value="1"/>
</dbReference>
<evidence type="ECO:0000313" key="9">
    <source>
        <dbReference type="EMBL" id="MEF3366389.1"/>
    </source>
</evidence>
<dbReference type="Gene3D" id="3.30.230.10">
    <property type="match status" value="1"/>
</dbReference>
<comment type="caution">
    <text evidence="9">The sequence shown here is derived from an EMBL/GenBank/DDBJ whole genome shotgun (WGS) entry which is preliminary data.</text>
</comment>
<evidence type="ECO:0000256" key="4">
    <source>
        <dbReference type="ARBA" id="ARBA00022801"/>
    </source>
</evidence>
<dbReference type="HAMAP" id="MF_00227">
    <property type="entry name" value="RNase_P"/>
    <property type="match status" value="1"/>
</dbReference>
<name>A0ABU7XG71_9HYPH</name>
<evidence type="ECO:0000256" key="1">
    <source>
        <dbReference type="ARBA" id="ARBA00022694"/>
    </source>
</evidence>
<comment type="catalytic activity">
    <reaction evidence="6">
        <text>Endonucleolytic cleavage of RNA, removing 5'-extranucleotides from tRNA precursor.</text>
        <dbReference type="EC" id="3.1.26.5"/>
    </reaction>
</comment>
<evidence type="ECO:0000256" key="7">
    <source>
        <dbReference type="NCBIfam" id="TIGR00188"/>
    </source>
</evidence>
<evidence type="ECO:0000256" key="2">
    <source>
        <dbReference type="ARBA" id="ARBA00022722"/>
    </source>
</evidence>
<evidence type="ECO:0000256" key="3">
    <source>
        <dbReference type="ARBA" id="ARBA00022759"/>
    </source>
</evidence>
<comment type="subunit">
    <text evidence="6">Consists of a catalytic RNA component (M1 or rnpB) and a protein subunit.</text>
</comment>
<feature type="region of interest" description="Disordered" evidence="8">
    <location>
        <begin position="119"/>
        <end position="140"/>
    </location>
</feature>
<accession>A0ABU7XG71</accession>
<dbReference type="InterPro" id="IPR000100">
    <property type="entry name" value="RNase_P"/>
</dbReference>
<dbReference type="PANTHER" id="PTHR33992:SF1">
    <property type="entry name" value="RIBONUCLEASE P PROTEIN COMPONENT"/>
    <property type="match status" value="1"/>
</dbReference>
<gene>
    <name evidence="6 9" type="primary">rnpA</name>
    <name evidence="9" type="ORF">V3H18_07565</name>
</gene>
<dbReference type="Pfam" id="PF00825">
    <property type="entry name" value="Ribonuclease_P"/>
    <property type="match status" value="1"/>
</dbReference>
<keyword evidence="3 6" id="KW-0255">Endonuclease</keyword>
<keyword evidence="4 6" id="KW-0378">Hydrolase</keyword>
<dbReference type="EC" id="3.1.26.5" evidence="6 7"/>